<evidence type="ECO:0000256" key="3">
    <source>
        <dbReference type="ARBA" id="ARBA00023004"/>
    </source>
</evidence>
<dbReference type="SUPFAM" id="SSF50022">
    <property type="entry name" value="ISP domain"/>
    <property type="match status" value="1"/>
</dbReference>
<reference evidence="8 9" key="1">
    <citation type="submission" date="2019-02" db="EMBL/GenBank/DDBJ databases">
        <authorList>
            <person name="Li S.-H."/>
        </authorList>
    </citation>
    <scope>NUCLEOTIDE SEQUENCE [LARGE SCALE GENOMIC DNA]</scope>
    <source>
        <strain evidence="8 9">IMCC14385</strain>
    </source>
</reference>
<keyword evidence="9" id="KW-1185">Reference proteome</keyword>
<dbReference type="PANTHER" id="PTHR21496:SF0">
    <property type="entry name" value="RIESKE DOMAIN-CONTAINING PROTEIN"/>
    <property type="match status" value="1"/>
</dbReference>
<dbReference type="OrthoDB" id="9800167at2"/>
<organism evidence="8 9">
    <name type="scientific">Halioglobus maricola</name>
    <dbReference type="NCBI Taxonomy" id="2601894"/>
    <lineage>
        <taxon>Bacteria</taxon>
        <taxon>Pseudomonadati</taxon>
        <taxon>Pseudomonadota</taxon>
        <taxon>Gammaproteobacteria</taxon>
        <taxon>Cellvibrionales</taxon>
        <taxon>Halieaceae</taxon>
        <taxon>Halioglobus</taxon>
    </lineage>
</organism>
<dbReference type="EMBL" id="CP036422">
    <property type="protein sequence ID" value="QFU75120.1"/>
    <property type="molecule type" value="Genomic_DNA"/>
</dbReference>
<gene>
    <name evidence="8" type="ORF">EY643_05350</name>
</gene>
<dbReference type="InterPro" id="IPR036922">
    <property type="entry name" value="Rieske_2Fe-2S_sf"/>
</dbReference>
<evidence type="ECO:0000256" key="2">
    <source>
        <dbReference type="ARBA" id="ARBA00022723"/>
    </source>
</evidence>
<protein>
    <submittedName>
        <fullName evidence="8">Non-heme iron oxygenase ferredoxin subunit</fullName>
    </submittedName>
</protein>
<sequence>MSDGNWIKVAALDKIPVGKSLCVELEGKEILLCHTADGVYAIDNLCTHGAARLCEGKLKGNRVLCPMHGAAFDVRDGTALTRPAVTPLGSYQVRLDGSDVLLIAR</sequence>
<proteinExistence type="inferred from homology"/>
<evidence type="ECO:0000256" key="1">
    <source>
        <dbReference type="ARBA" id="ARBA00022714"/>
    </source>
</evidence>
<comment type="cofactor">
    <cofactor evidence="5">
        <name>[2Fe-2S] cluster</name>
        <dbReference type="ChEBI" id="CHEBI:190135"/>
    </cofactor>
</comment>
<dbReference type="InterPro" id="IPR017941">
    <property type="entry name" value="Rieske_2Fe-2S"/>
</dbReference>
<dbReference type="Pfam" id="PF00355">
    <property type="entry name" value="Rieske"/>
    <property type="match status" value="1"/>
</dbReference>
<dbReference type="CDD" id="cd03528">
    <property type="entry name" value="Rieske_RO_ferredoxin"/>
    <property type="match status" value="1"/>
</dbReference>
<name>A0A5P9NH20_9GAMM</name>
<evidence type="ECO:0000256" key="4">
    <source>
        <dbReference type="ARBA" id="ARBA00023014"/>
    </source>
</evidence>
<keyword evidence="4" id="KW-0411">Iron-sulfur</keyword>
<dbReference type="Gene3D" id="2.102.10.10">
    <property type="entry name" value="Rieske [2Fe-2S] iron-sulphur domain"/>
    <property type="match status" value="1"/>
</dbReference>
<evidence type="ECO:0000313" key="9">
    <source>
        <dbReference type="Proteomes" id="UP000326287"/>
    </source>
</evidence>
<dbReference type="GO" id="GO:0046872">
    <property type="term" value="F:metal ion binding"/>
    <property type="evidence" value="ECO:0007669"/>
    <property type="project" value="UniProtKB-KW"/>
</dbReference>
<evidence type="ECO:0000256" key="6">
    <source>
        <dbReference type="ARBA" id="ARBA00038001"/>
    </source>
</evidence>
<dbReference type="RefSeq" id="WP_152661226.1">
    <property type="nucleotide sequence ID" value="NZ_CP036422.1"/>
</dbReference>
<feature type="domain" description="Rieske" evidence="7">
    <location>
        <begin position="7"/>
        <end position="102"/>
    </location>
</feature>
<evidence type="ECO:0000259" key="7">
    <source>
        <dbReference type="PROSITE" id="PS51296"/>
    </source>
</evidence>
<accession>A0A5P9NH20</accession>
<dbReference type="PROSITE" id="PS51296">
    <property type="entry name" value="RIESKE"/>
    <property type="match status" value="1"/>
</dbReference>
<evidence type="ECO:0000313" key="8">
    <source>
        <dbReference type="EMBL" id="QFU75120.1"/>
    </source>
</evidence>
<keyword evidence="3" id="KW-0408">Iron</keyword>
<dbReference type="GO" id="GO:0051537">
    <property type="term" value="F:2 iron, 2 sulfur cluster binding"/>
    <property type="evidence" value="ECO:0007669"/>
    <property type="project" value="UniProtKB-KW"/>
</dbReference>
<keyword evidence="2" id="KW-0479">Metal-binding</keyword>
<dbReference type="AlphaFoldDB" id="A0A5P9NH20"/>
<evidence type="ECO:0000256" key="5">
    <source>
        <dbReference type="ARBA" id="ARBA00034078"/>
    </source>
</evidence>
<keyword evidence="1" id="KW-0001">2Fe-2S</keyword>
<dbReference type="Proteomes" id="UP000326287">
    <property type="component" value="Chromosome"/>
</dbReference>
<dbReference type="PANTHER" id="PTHR21496">
    <property type="entry name" value="FERREDOXIN-RELATED"/>
    <property type="match status" value="1"/>
</dbReference>
<comment type="similarity">
    <text evidence="6">Belongs to the bacterial ring-hydroxylating dioxygenase ferredoxin component family.</text>
</comment>
<dbReference type="KEGG" id="halc:EY643_05350"/>